<evidence type="ECO:0000256" key="2">
    <source>
        <dbReference type="ARBA" id="ARBA00022552"/>
    </source>
</evidence>
<proteinExistence type="inferred from homology"/>
<organism evidence="8 9">
    <name type="scientific">Lentithecium fluviatile CBS 122367</name>
    <dbReference type="NCBI Taxonomy" id="1168545"/>
    <lineage>
        <taxon>Eukaryota</taxon>
        <taxon>Fungi</taxon>
        <taxon>Dikarya</taxon>
        <taxon>Ascomycota</taxon>
        <taxon>Pezizomycotina</taxon>
        <taxon>Dothideomycetes</taxon>
        <taxon>Pleosporomycetidae</taxon>
        <taxon>Pleosporales</taxon>
        <taxon>Massarineae</taxon>
        <taxon>Lentitheciaceae</taxon>
        <taxon>Lentithecium</taxon>
    </lineage>
</organism>
<accession>A0A6G1JD54</accession>
<dbReference type="SUPFAM" id="SSF53335">
    <property type="entry name" value="S-adenosyl-L-methionine-dependent methyltransferases"/>
    <property type="match status" value="1"/>
</dbReference>
<sequence>MLSRRVFRQLADSFLLGPAYRPAVKLCFAKQCASCRSCRRAAPPIRYASSSSSTRWKTRQGGDFFAREARVQGLKSRAAFKLLELNEKHKLFKPGQTVVDLGFAPGSWSQVAVNRTSPSGRVVGIDLIPAQPPRGVSTIQGNFLSPSIQAEVRAYVQDPTLGRPRRQVSNPSRGITEQELDELEKGYIDIERHAHLEGVETEMTGQVDAAKEGRKAKVPEERLTLKERDERNGRVVDVVLSDMSEPWDQTTGFHKKSLSDPYFRLMNTSGIAFKDHAGSMDLCMAALTFSFDTLRTSGHFLCKFYQGPEDKAFETKLRRLFAKVHREKPDSSRSESKEAYFVALRRKELPTREEVFRE</sequence>
<gene>
    <name evidence="8" type="ORF">K458DRAFT_361003</name>
</gene>
<reference evidence="8" key="1">
    <citation type="journal article" date="2020" name="Stud. Mycol.">
        <title>101 Dothideomycetes genomes: a test case for predicting lifestyles and emergence of pathogens.</title>
        <authorList>
            <person name="Haridas S."/>
            <person name="Albert R."/>
            <person name="Binder M."/>
            <person name="Bloem J."/>
            <person name="Labutti K."/>
            <person name="Salamov A."/>
            <person name="Andreopoulos B."/>
            <person name="Baker S."/>
            <person name="Barry K."/>
            <person name="Bills G."/>
            <person name="Bluhm B."/>
            <person name="Cannon C."/>
            <person name="Castanera R."/>
            <person name="Culley D."/>
            <person name="Daum C."/>
            <person name="Ezra D."/>
            <person name="Gonzalez J."/>
            <person name="Henrissat B."/>
            <person name="Kuo A."/>
            <person name="Liang C."/>
            <person name="Lipzen A."/>
            <person name="Lutzoni F."/>
            <person name="Magnuson J."/>
            <person name="Mondo S."/>
            <person name="Nolan M."/>
            <person name="Ohm R."/>
            <person name="Pangilinan J."/>
            <person name="Park H.-J."/>
            <person name="Ramirez L."/>
            <person name="Alfaro M."/>
            <person name="Sun H."/>
            <person name="Tritt A."/>
            <person name="Yoshinaga Y."/>
            <person name="Zwiers L.-H."/>
            <person name="Turgeon B."/>
            <person name="Goodwin S."/>
            <person name="Spatafora J."/>
            <person name="Crous P."/>
            <person name="Grigoriev I."/>
        </authorList>
    </citation>
    <scope>NUCLEOTIDE SEQUENCE</scope>
    <source>
        <strain evidence="8">CBS 122367</strain>
    </source>
</reference>
<evidence type="ECO:0000256" key="1">
    <source>
        <dbReference type="ARBA" id="ARBA00009258"/>
    </source>
</evidence>
<evidence type="ECO:0000259" key="7">
    <source>
        <dbReference type="Pfam" id="PF01728"/>
    </source>
</evidence>
<dbReference type="InterPro" id="IPR015507">
    <property type="entry name" value="rRNA-MeTfrase_E"/>
</dbReference>
<keyword evidence="2" id="KW-0698">rRNA processing</keyword>
<keyword evidence="4" id="KW-0808">Transferase</keyword>
<dbReference type="InterPro" id="IPR050082">
    <property type="entry name" value="RNA_methyltr_RlmE"/>
</dbReference>
<evidence type="ECO:0000256" key="4">
    <source>
        <dbReference type="ARBA" id="ARBA00022679"/>
    </source>
</evidence>
<keyword evidence="5" id="KW-0949">S-adenosyl-L-methionine</keyword>
<keyword evidence="3" id="KW-0489">Methyltransferase</keyword>
<name>A0A6G1JD54_9PLEO</name>
<keyword evidence="9" id="KW-1185">Reference proteome</keyword>
<dbReference type="EMBL" id="MU005574">
    <property type="protein sequence ID" value="KAF2688059.1"/>
    <property type="molecule type" value="Genomic_DNA"/>
</dbReference>
<protein>
    <recommendedName>
        <fullName evidence="6">rRNA methyltransferase 2, mitochondrial</fullName>
    </recommendedName>
</protein>
<evidence type="ECO:0000256" key="3">
    <source>
        <dbReference type="ARBA" id="ARBA00022603"/>
    </source>
</evidence>
<dbReference type="Gene3D" id="3.40.50.150">
    <property type="entry name" value="Vaccinia Virus protein VP39"/>
    <property type="match status" value="1"/>
</dbReference>
<feature type="domain" description="Ribosomal RNA methyltransferase FtsJ" evidence="7">
    <location>
        <begin position="75"/>
        <end position="346"/>
    </location>
</feature>
<dbReference type="OrthoDB" id="20105at2759"/>
<dbReference type="Pfam" id="PF01728">
    <property type="entry name" value="FtsJ"/>
    <property type="match status" value="1"/>
</dbReference>
<evidence type="ECO:0000313" key="9">
    <source>
        <dbReference type="Proteomes" id="UP000799291"/>
    </source>
</evidence>
<dbReference type="PANTHER" id="PTHR10920:SF18">
    <property type="entry name" value="RRNA METHYLTRANSFERASE 2, MITOCHONDRIAL"/>
    <property type="match status" value="1"/>
</dbReference>
<dbReference type="PANTHER" id="PTHR10920">
    <property type="entry name" value="RIBOSOMAL RNA METHYLTRANSFERASE"/>
    <property type="match status" value="1"/>
</dbReference>
<evidence type="ECO:0000256" key="6">
    <source>
        <dbReference type="ARBA" id="ARBA00041184"/>
    </source>
</evidence>
<dbReference type="GO" id="GO:0008650">
    <property type="term" value="F:rRNA (uridine-2'-O-)-methyltransferase activity"/>
    <property type="evidence" value="ECO:0007669"/>
    <property type="project" value="TreeGrafter"/>
</dbReference>
<evidence type="ECO:0000313" key="8">
    <source>
        <dbReference type="EMBL" id="KAF2688059.1"/>
    </source>
</evidence>
<dbReference type="GO" id="GO:0005739">
    <property type="term" value="C:mitochondrion"/>
    <property type="evidence" value="ECO:0007669"/>
    <property type="project" value="TreeGrafter"/>
</dbReference>
<dbReference type="HAMAP" id="MF_01547">
    <property type="entry name" value="RNA_methyltr_E"/>
    <property type="match status" value="1"/>
</dbReference>
<comment type="similarity">
    <text evidence="1">Belongs to the class I-like SAM-binding methyltransferase superfamily. RNA methyltransferase RlmE family.</text>
</comment>
<dbReference type="Proteomes" id="UP000799291">
    <property type="component" value="Unassembled WGS sequence"/>
</dbReference>
<evidence type="ECO:0000256" key="5">
    <source>
        <dbReference type="ARBA" id="ARBA00022691"/>
    </source>
</evidence>
<dbReference type="InterPro" id="IPR002877">
    <property type="entry name" value="RNA_MeTrfase_FtsJ_dom"/>
</dbReference>
<dbReference type="AlphaFoldDB" id="A0A6G1JD54"/>
<dbReference type="InterPro" id="IPR029063">
    <property type="entry name" value="SAM-dependent_MTases_sf"/>
</dbReference>